<proteinExistence type="predicted"/>
<dbReference type="InterPro" id="IPR018114">
    <property type="entry name" value="TRYPSIN_HIS"/>
</dbReference>
<organism evidence="8 9">
    <name type="scientific">Zophobas morio</name>
    <dbReference type="NCBI Taxonomy" id="2755281"/>
    <lineage>
        <taxon>Eukaryota</taxon>
        <taxon>Metazoa</taxon>
        <taxon>Ecdysozoa</taxon>
        <taxon>Arthropoda</taxon>
        <taxon>Hexapoda</taxon>
        <taxon>Insecta</taxon>
        <taxon>Pterygota</taxon>
        <taxon>Neoptera</taxon>
        <taxon>Endopterygota</taxon>
        <taxon>Coleoptera</taxon>
        <taxon>Polyphaga</taxon>
        <taxon>Cucujiformia</taxon>
        <taxon>Tenebrionidae</taxon>
        <taxon>Zophobas</taxon>
    </lineage>
</organism>
<dbReference type="Proteomes" id="UP001168821">
    <property type="component" value="Unassembled WGS sequence"/>
</dbReference>
<reference evidence="8" key="1">
    <citation type="journal article" date="2023" name="G3 (Bethesda)">
        <title>Whole genome assemblies of Zophobas morio and Tenebrio molitor.</title>
        <authorList>
            <person name="Kaur S."/>
            <person name="Stinson S.A."/>
            <person name="diCenzo G.C."/>
        </authorList>
    </citation>
    <scope>NUCLEOTIDE SEQUENCE</scope>
    <source>
        <strain evidence="8">QUZm001</strain>
    </source>
</reference>
<dbReference type="PANTHER" id="PTHR24252:SF7">
    <property type="entry name" value="HYALIN"/>
    <property type="match status" value="1"/>
</dbReference>
<evidence type="ECO:0000313" key="8">
    <source>
        <dbReference type="EMBL" id="KAJ3659112.1"/>
    </source>
</evidence>
<gene>
    <name evidence="8" type="ORF">Zmor_010819</name>
</gene>
<keyword evidence="4" id="KW-1015">Disulfide bond</keyword>
<dbReference type="SUPFAM" id="SSF50494">
    <property type="entry name" value="Trypsin-like serine proteases"/>
    <property type="match status" value="1"/>
</dbReference>
<dbReference type="PROSITE" id="PS00134">
    <property type="entry name" value="TRYPSIN_HIS"/>
    <property type="match status" value="1"/>
</dbReference>
<evidence type="ECO:0000313" key="9">
    <source>
        <dbReference type="Proteomes" id="UP001168821"/>
    </source>
</evidence>
<name>A0AA38IS46_9CUCU</name>
<evidence type="ECO:0000259" key="7">
    <source>
        <dbReference type="PROSITE" id="PS50240"/>
    </source>
</evidence>
<evidence type="ECO:0000256" key="6">
    <source>
        <dbReference type="SAM" id="SignalP"/>
    </source>
</evidence>
<evidence type="ECO:0000256" key="5">
    <source>
        <dbReference type="RuleBase" id="RU363034"/>
    </source>
</evidence>
<protein>
    <recommendedName>
        <fullName evidence="7">Peptidase S1 domain-containing protein</fullName>
    </recommendedName>
</protein>
<dbReference type="InterPro" id="IPR001314">
    <property type="entry name" value="Peptidase_S1A"/>
</dbReference>
<accession>A0AA38IS46</accession>
<feature type="chain" id="PRO_5041291670" description="Peptidase S1 domain-containing protein" evidence="6">
    <location>
        <begin position="16"/>
        <end position="266"/>
    </location>
</feature>
<evidence type="ECO:0000256" key="1">
    <source>
        <dbReference type="ARBA" id="ARBA00022670"/>
    </source>
</evidence>
<dbReference type="GO" id="GO:0004252">
    <property type="term" value="F:serine-type endopeptidase activity"/>
    <property type="evidence" value="ECO:0007669"/>
    <property type="project" value="InterPro"/>
</dbReference>
<keyword evidence="6" id="KW-0732">Signal</keyword>
<evidence type="ECO:0000256" key="3">
    <source>
        <dbReference type="ARBA" id="ARBA00022825"/>
    </source>
</evidence>
<dbReference type="PROSITE" id="PS00135">
    <property type="entry name" value="TRYPSIN_SER"/>
    <property type="match status" value="1"/>
</dbReference>
<dbReference type="PANTHER" id="PTHR24252">
    <property type="entry name" value="ACROSIN-RELATED"/>
    <property type="match status" value="1"/>
</dbReference>
<evidence type="ECO:0000256" key="4">
    <source>
        <dbReference type="ARBA" id="ARBA00023157"/>
    </source>
</evidence>
<dbReference type="InterPro" id="IPR009003">
    <property type="entry name" value="Peptidase_S1_PA"/>
</dbReference>
<dbReference type="GO" id="GO:0006508">
    <property type="term" value="P:proteolysis"/>
    <property type="evidence" value="ECO:0007669"/>
    <property type="project" value="UniProtKB-KW"/>
</dbReference>
<keyword evidence="2 5" id="KW-0378">Hydrolase</keyword>
<keyword evidence="9" id="KW-1185">Reference proteome</keyword>
<sequence>MVMLSSALLLATVCGRRMYPEGRIVGGEKSSFGKWPWQISLRQWRTSTYLHKCGAALLNENWAITAAHCVDNVPPSDLLLRLGEHDLSTESEPYLHQERRVQIVASHPQFDPRTFEYDLALLRFYEPVTFQPNILPVCVPHTDENFVGRTAYVTGWGRLYEDGPLPSILQEVSVPVINNSVCESMYRSAGYIEHIPHIFICAGWRRGGFDSCEGDSGGPMVIQREDKRFLLAGVISWGIGCAEPNQPGVYTRISEFRDWINQILQF</sequence>
<feature type="signal peptide" evidence="6">
    <location>
        <begin position="1"/>
        <end position="15"/>
    </location>
</feature>
<dbReference type="PROSITE" id="PS50240">
    <property type="entry name" value="TRYPSIN_DOM"/>
    <property type="match status" value="1"/>
</dbReference>
<keyword evidence="1 5" id="KW-0645">Protease</keyword>
<dbReference type="AlphaFoldDB" id="A0AA38IS46"/>
<keyword evidence="3 5" id="KW-0720">Serine protease</keyword>
<comment type="caution">
    <text evidence="8">The sequence shown here is derived from an EMBL/GenBank/DDBJ whole genome shotgun (WGS) entry which is preliminary data.</text>
</comment>
<dbReference type="InterPro" id="IPR043504">
    <property type="entry name" value="Peptidase_S1_PA_chymotrypsin"/>
</dbReference>
<dbReference type="EMBL" id="JALNTZ010000003">
    <property type="protein sequence ID" value="KAJ3659112.1"/>
    <property type="molecule type" value="Genomic_DNA"/>
</dbReference>
<evidence type="ECO:0000256" key="2">
    <source>
        <dbReference type="ARBA" id="ARBA00022801"/>
    </source>
</evidence>
<dbReference type="Pfam" id="PF00089">
    <property type="entry name" value="Trypsin"/>
    <property type="match status" value="1"/>
</dbReference>
<feature type="domain" description="Peptidase S1" evidence="7">
    <location>
        <begin position="24"/>
        <end position="265"/>
    </location>
</feature>
<dbReference type="InterPro" id="IPR033116">
    <property type="entry name" value="TRYPSIN_SER"/>
</dbReference>
<dbReference type="Gene3D" id="2.40.10.10">
    <property type="entry name" value="Trypsin-like serine proteases"/>
    <property type="match status" value="1"/>
</dbReference>
<dbReference type="PRINTS" id="PR00722">
    <property type="entry name" value="CHYMOTRYPSIN"/>
</dbReference>
<dbReference type="CDD" id="cd00190">
    <property type="entry name" value="Tryp_SPc"/>
    <property type="match status" value="1"/>
</dbReference>
<dbReference type="SMART" id="SM00020">
    <property type="entry name" value="Tryp_SPc"/>
    <property type="match status" value="1"/>
</dbReference>
<dbReference type="InterPro" id="IPR001254">
    <property type="entry name" value="Trypsin_dom"/>
</dbReference>
<dbReference type="FunFam" id="2.40.10.10:FF:000006">
    <property type="entry name" value="Serine proteinase stubble"/>
    <property type="match status" value="1"/>
</dbReference>